<evidence type="ECO:0000256" key="1">
    <source>
        <dbReference type="SAM" id="MobiDB-lite"/>
    </source>
</evidence>
<gene>
    <name evidence="2" type="ORF">KIW84_013045</name>
</gene>
<dbReference type="EMBL" id="JAMSHJ010000001">
    <property type="protein sequence ID" value="KAI5444624.1"/>
    <property type="molecule type" value="Genomic_DNA"/>
</dbReference>
<keyword evidence="3" id="KW-1185">Reference proteome</keyword>
<protein>
    <submittedName>
        <fullName evidence="2">Uncharacterized protein</fullName>
    </submittedName>
</protein>
<proteinExistence type="predicted"/>
<dbReference type="AlphaFoldDB" id="A0A9D5BJ92"/>
<reference evidence="2 3" key="1">
    <citation type="journal article" date="2022" name="Nat. Genet.">
        <title>Improved pea reference genome and pan-genome highlight genomic features and evolutionary characteristics.</title>
        <authorList>
            <person name="Yang T."/>
            <person name="Liu R."/>
            <person name="Luo Y."/>
            <person name="Hu S."/>
            <person name="Wang D."/>
            <person name="Wang C."/>
            <person name="Pandey M.K."/>
            <person name="Ge S."/>
            <person name="Xu Q."/>
            <person name="Li N."/>
            <person name="Li G."/>
            <person name="Huang Y."/>
            <person name="Saxena R.K."/>
            <person name="Ji Y."/>
            <person name="Li M."/>
            <person name="Yan X."/>
            <person name="He Y."/>
            <person name="Liu Y."/>
            <person name="Wang X."/>
            <person name="Xiang C."/>
            <person name="Varshney R.K."/>
            <person name="Ding H."/>
            <person name="Gao S."/>
            <person name="Zong X."/>
        </authorList>
    </citation>
    <scope>NUCLEOTIDE SEQUENCE [LARGE SCALE GENOMIC DNA]</scope>
    <source>
        <strain evidence="2 3">cv. Zhongwan 6</strain>
    </source>
</reference>
<feature type="compositionally biased region" description="Low complexity" evidence="1">
    <location>
        <begin position="102"/>
        <end position="112"/>
    </location>
</feature>
<evidence type="ECO:0000313" key="3">
    <source>
        <dbReference type="Proteomes" id="UP001058974"/>
    </source>
</evidence>
<organism evidence="2 3">
    <name type="scientific">Pisum sativum</name>
    <name type="common">Garden pea</name>
    <name type="synonym">Lathyrus oleraceus</name>
    <dbReference type="NCBI Taxonomy" id="3888"/>
    <lineage>
        <taxon>Eukaryota</taxon>
        <taxon>Viridiplantae</taxon>
        <taxon>Streptophyta</taxon>
        <taxon>Embryophyta</taxon>
        <taxon>Tracheophyta</taxon>
        <taxon>Spermatophyta</taxon>
        <taxon>Magnoliopsida</taxon>
        <taxon>eudicotyledons</taxon>
        <taxon>Gunneridae</taxon>
        <taxon>Pentapetalae</taxon>
        <taxon>rosids</taxon>
        <taxon>fabids</taxon>
        <taxon>Fabales</taxon>
        <taxon>Fabaceae</taxon>
        <taxon>Papilionoideae</taxon>
        <taxon>50 kb inversion clade</taxon>
        <taxon>NPAAA clade</taxon>
        <taxon>Hologalegina</taxon>
        <taxon>IRL clade</taxon>
        <taxon>Fabeae</taxon>
        <taxon>Lathyrus</taxon>
    </lineage>
</organism>
<evidence type="ECO:0000313" key="2">
    <source>
        <dbReference type="EMBL" id="KAI5444624.1"/>
    </source>
</evidence>
<dbReference type="Gramene" id="Psat01G0304500-T1">
    <property type="protein sequence ID" value="KAI5444624.1"/>
    <property type="gene ID" value="KIW84_013045"/>
</dbReference>
<name>A0A9D5BJ92_PEA</name>
<sequence length="194" mass="22233">MVQQVFWDFVWLEVSHINESILLNSNEFLHFCSRTYLAFTNVLTFYRAFSRRRVSGMLNWHQLRLLEVLQICLNKAEAGSQQWRNAQESLLSLEKRIAAKSSSVTSHSPAASHVTKREVPKKLSPSSHKGSKFSDSGPGPVQQGKGWCSLLPFEMETRHFQLHQNYVGGVLVKTCDLKEQHRSHLLLQQMTPLV</sequence>
<dbReference type="Proteomes" id="UP001058974">
    <property type="component" value="Chromosome 1"/>
</dbReference>
<accession>A0A9D5BJ92</accession>
<comment type="caution">
    <text evidence="2">The sequence shown here is derived from an EMBL/GenBank/DDBJ whole genome shotgun (WGS) entry which is preliminary data.</text>
</comment>
<feature type="region of interest" description="Disordered" evidence="1">
    <location>
        <begin position="102"/>
        <end position="142"/>
    </location>
</feature>